<feature type="domain" description="PKS/mFAS DH" evidence="17">
    <location>
        <begin position="2417"/>
        <end position="2686"/>
    </location>
</feature>
<dbReference type="FunFam" id="1.10.1200.10:FF:000007">
    <property type="entry name" value="Probable polyketide synthase pks17"/>
    <property type="match status" value="2"/>
</dbReference>
<evidence type="ECO:0000256" key="6">
    <source>
        <dbReference type="ARBA" id="ARBA00023194"/>
    </source>
</evidence>
<evidence type="ECO:0000259" key="15">
    <source>
        <dbReference type="PROSITE" id="PS50075"/>
    </source>
</evidence>
<dbReference type="EC" id="2.3.1.94" evidence="13"/>
<keyword evidence="5" id="KW-0677">Repeat</keyword>
<evidence type="ECO:0000256" key="12">
    <source>
        <dbReference type="ARBA" id="ARBA00063272"/>
    </source>
</evidence>
<dbReference type="SMART" id="SM00823">
    <property type="entry name" value="PKS_PP"/>
    <property type="match status" value="2"/>
</dbReference>
<dbReference type="Gene3D" id="3.10.129.110">
    <property type="entry name" value="Polyketide synthase dehydratase"/>
    <property type="match status" value="1"/>
</dbReference>
<dbReference type="SMART" id="SM00827">
    <property type="entry name" value="PKS_AT"/>
    <property type="match status" value="2"/>
</dbReference>
<dbReference type="SUPFAM" id="SSF51735">
    <property type="entry name" value="NAD(P)-binding Rossmann-fold domains"/>
    <property type="match status" value="4"/>
</dbReference>
<dbReference type="GO" id="GO:0031177">
    <property type="term" value="F:phosphopantetheine binding"/>
    <property type="evidence" value="ECO:0007669"/>
    <property type="project" value="InterPro"/>
</dbReference>
<keyword evidence="4 18" id="KW-0808">Transferase</keyword>
<dbReference type="Gene3D" id="3.30.70.3290">
    <property type="match status" value="2"/>
</dbReference>
<dbReference type="SUPFAM" id="SSF101173">
    <property type="entry name" value="Docking domain B of the erythromycin polyketide synthase (DEBS)"/>
    <property type="match status" value="1"/>
</dbReference>
<dbReference type="Pfam" id="PF08659">
    <property type="entry name" value="KR"/>
    <property type="match status" value="2"/>
</dbReference>
<dbReference type="Pfam" id="PF14765">
    <property type="entry name" value="PS-DH"/>
    <property type="match status" value="1"/>
</dbReference>
<dbReference type="Proteomes" id="UP000533598">
    <property type="component" value="Unassembled WGS sequence"/>
</dbReference>
<dbReference type="InterPro" id="IPR049900">
    <property type="entry name" value="PKS_mFAS_DH"/>
</dbReference>
<accession>A0A7W7CC16</accession>
<dbReference type="Pfam" id="PF16197">
    <property type="entry name" value="KAsynt_C_assoc"/>
    <property type="match status" value="2"/>
</dbReference>
<dbReference type="InterPro" id="IPR036736">
    <property type="entry name" value="ACP-like_sf"/>
</dbReference>
<comment type="pathway">
    <text evidence="11">Antibiotic biosynthesis; erythromycin biosynthesis.</text>
</comment>
<dbReference type="InterPro" id="IPR015083">
    <property type="entry name" value="NorB/c/GfsB-D-like_docking"/>
</dbReference>
<dbReference type="InterPro" id="IPR016039">
    <property type="entry name" value="Thiolase-like"/>
</dbReference>
<dbReference type="SMART" id="SM00826">
    <property type="entry name" value="PKS_DH"/>
    <property type="match status" value="1"/>
</dbReference>
<dbReference type="PROSITE" id="PS50075">
    <property type="entry name" value="CARRIER"/>
    <property type="match status" value="2"/>
</dbReference>
<dbReference type="InterPro" id="IPR018201">
    <property type="entry name" value="Ketoacyl_synth_AS"/>
</dbReference>
<dbReference type="InterPro" id="IPR041618">
    <property type="entry name" value="PKS_DE"/>
</dbReference>
<dbReference type="GO" id="GO:0033068">
    <property type="term" value="P:macrolide biosynthetic process"/>
    <property type="evidence" value="ECO:0007669"/>
    <property type="project" value="UniProtKB-ARBA"/>
</dbReference>
<dbReference type="InterPro" id="IPR032821">
    <property type="entry name" value="PKS_assoc"/>
</dbReference>
<dbReference type="PROSITE" id="PS52019">
    <property type="entry name" value="PKS_MFAS_DH"/>
    <property type="match status" value="1"/>
</dbReference>
<dbReference type="CDD" id="cd08956">
    <property type="entry name" value="KR_3_FAS_SDR_x"/>
    <property type="match status" value="1"/>
</dbReference>
<dbReference type="SUPFAM" id="SSF47336">
    <property type="entry name" value="ACP-like"/>
    <property type="match status" value="2"/>
</dbReference>
<dbReference type="Gene3D" id="3.40.50.720">
    <property type="entry name" value="NAD(P)-binding Rossmann-like Domain"/>
    <property type="match status" value="2"/>
</dbReference>
<dbReference type="InterPro" id="IPR049552">
    <property type="entry name" value="PKS_DH_N"/>
</dbReference>
<dbReference type="InterPro" id="IPR036291">
    <property type="entry name" value="NAD(P)-bd_dom_sf"/>
</dbReference>
<dbReference type="GO" id="GO:0004315">
    <property type="term" value="F:3-oxoacyl-[acyl-carrier-protein] synthase activity"/>
    <property type="evidence" value="ECO:0007669"/>
    <property type="project" value="InterPro"/>
</dbReference>
<dbReference type="PANTHER" id="PTHR43775">
    <property type="entry name" value="FATTY ACID SYNTHASE"/>
    <property type="match status" value="1"/>
</dbReference>
<dbReference type="Pfam" id="PF18369">
    <property type="entry name" value="PKS_DE"/>
    <property type="match status" value="1"/>
</dbReference>
<dbReference type="Pfam" id="PF21089">
    <property type="entry name" value="PKS_DH_N"/>
    <property type="match status" value="1"/>
</dbReference>
<keyword evidence="6" id="KW-0045">Antibiotic biosynthesis</keyword>
<comment type="subunit">
    <text evidence="12">Homodimer. Erythronolide synthase is composed of EryAI, EryAII and EryAIII multimodular (2 modules) polypeptides each coding for a functional synthase subunit which participates in 2 of the six FAS-like elongation steps required for formation of the polyketide. Module 1, 2, 3, 4, 5, and 6 participating in biosynthesis steps 1, 2, 3, 4, 5, and 6, respectively.</text>
</comment>
<feature type="domain" description="Carrier" evidence="15">
    <location>
        <begin position="3149"/>
        <end position="3224"/>
    </location>
</feature>
<comment type="catalytic activity">
    <reaction evidence="9">
        <text>6 (S)-methylmalonyl-CoA + propanoyl-CoA + 6 NADPH + 12 H(+) = 6-deoxyerythronolide B + 6 CO2 + 6 NADP(+) + 7 CoA + H2O</text>
        <dbReference type="Rhea" id="RHEA:23068"/>
        <dbReference type="ChEBI" id="CHEBI:15377"/>
        <dbReference type="ChEBI" id="CHEBI:15378"/>
        <dbReference type="ChEBI" id="CHEBI:16089"/>
        <dbReference type="ChEBI" id="CHEBI:16526"/>
        <dbReference type="ChEBI" id="CHEBI:57287"/>
        <dbReference type="ChEBI" id="CHEBI:57327"/>
        <dbReference type="ChEBI" id="CHEBI:57392"/>
        <dbReference type="ChEBI" id="CHEBI:57783"/>
        <dbReference type="ChEBI" id="CHEBI:58349"/>
        <dbReference type="EC" id="2.3.1.94"/>
    </reaction>
</comment>
<feature type="active site" description="Proton acceptor; for dehydratase activity" evidence="14">
    <location>
        <position position="2449"/>
    </location>
</feature>
<dbReference type="InterPro" id="IPR014030">
    <property type="entry name" value="Ketoacyl_synth_N"/>
</dbReference>
<evidence type="ECO:0000313" key="19">
    <source>
        <dbReference type="Proteomes" id="UP000533598"/>
    </source>
</evidence>
<feature type="domain" description="Ketosynthase family 3 (KS3)" evidence="16">
    <location>
        <begin position="1530"/>
        <end position="1951"/>
    </location>
</feature>
<dbReference type="NCBIfam" id="NF045894">
    <property type="entry name" value="PKS_plus_SDR"/>
    <property type="match status" value="1"/>
</dbReference>
<dbReference type="Pfam" id="PF00698">
    <property type="entry name" value="Acyl_transf_1"/>
    <property type="match status" value="2"/>
</dbReference>
<dbReference type="InterPro" id="IPR036299">
    <property type="entry name" value="Polyketide_synth_docking_sf"/>
</dbReference>
<dbReference type="Gene3D" id="3.40.366.10">
    <property type="entry name" value="Malonyl-Coenzyme A Acyl Carrier Protein, domain 2"/>
    <property type="match status" value="2"/>
</dbReference>
<keyword evidence="3" id="KW-0597">Phosphoprotein</keyword>
<evidence type="ECO:0000256" key="8">
    <source>
        <dbReference type="ARBA" id="ARBA00023315"/>
    </source>
</evidence>
<keyword evidence="7" id="KW-0511">Multifunctional enzyme</keyword>
<evidence type="ECO:0000256" key="13">
    <source>
        <dbReference type="ARBA" id="ARBA00066981"/>
    </source>
</evidence>
<dbReference type="FunFam" id="3.40.366.10:FF:000002">
    <property type="entry name" value="Probable polyketide synthase 2"/>
    <property type="match status" value="2"/>
</dbReference>
<dbReference type="Pfam" id="PF00550">
    <property type="entry name" value="PP-binding"/>
    <property type="match status" value="2"/>
</dbReference>
<dbReference type="Pfam" id="PF08990">
    <property type="entry name" value="Docking"/>
    <property type="match status" value="1"/>
</dbReference>
<dbReference type="InterPro" id="IPR042104">
    <property type="entry name" value="PKS_dehydratase_sf"/>
</dbReference>
<dbReference type="Gene3D" id="6.10.40.10">
    <property type="match status" value="1"/>
</dbReference>
<evidence type="ECO:0000313" key="18">
    <source>
        <dbReference type="EMBL" id="MBB4677103.1"/>
    </source>
</evidence>
<dbReference type="InterPro" id="IPR013968">
    <property type="entry name" value="PKS_KR"/>
</dbReference>
<dbReference type="Gene3D" id="3.40.47.10">
    <property type="match status" value="2"/>
</dbReference>
<comment type="caution">
    <text evidence="18">The sequence shown here is derived from an EMBL/GenBank/DDBJ whole genome shotgun (WGS) entry which is preliminary data.</text>
</comment>
<keyword evidence="8" id="KW-0012">Acyltransferase</keyword>
<dbReference type="InterPro" id="IPR014031">
    <property type="entry name" value="Ketoacyl_synth_C"/>
</dbReference>
<dbReference type="InterPro" id="IPR020841">
    <property type="entry name" value="PKS_Beta-ketoAc_synthase_dom"/>
</dbReference>
<dbReference type="InterPro" id="IPR050091">
    <property type="entry name" value="PKS_NRPS_Biosynth_Enz"/>
</dbReference>
<evidence type="ECO:0000259" key="17">
    <source>
        <dbReference type="PROSITE" id="PS52019"/>
    </source>
</evidence>
<dbReference type="Gene3D" id="6.10.140.1830">
    <property type="match status" value="1"/>
</dbReference>
<dbReference type="PROSITE" id="PS00606">
    <property type="entry name" value="KS3_1"/>
    <property type="match status" value="2"/>
</dbReference>
<dbReference type="SUPFAM" id="SSF52151">
    <property type="entry name" value="FabD/lysophospholipase-like"/>
    <property type="match status" value="2"/>
</dbReference>
<dbReference type="InterPro" id="IPR016036">
    <property type="entry name" value="Malonyl_transacylase_ACP-bd"/>
</dbReference>
<reference evidence="18 19" key="1">
    <citation type="submission" date="2020-08" db="EMBL/GenBank/DDBJ databases">
        <title>Sequencing the genomes of 1000 actinobacteria strains.</title>
        <authorList>
            <person name="Klenk H.-P."/>
        </authorList>
    </citation>
    <scope>NUCLEOTIDE SEQUENCE [LARGE SCALE GENOMIC DNA]</scope>
    <source>
        <strain evidence="18 19">DSM 44230</strain>
    </source>
</reference>
<dbReference type="RefSeq" id="WP_185002997.1">
    <property type="nucleotide sequence ID" value="NZ_BAAAUI010000002.1"/>
</dbReference>
<dbReference type="GO" id="GO:0004312">
    <property type="term" value="F:fatty acid synthase activity"/>
    <property type="evidence" value="ECO:0007669"/>
    <property type="project" value="TreeGrafter"/>
</dbReference>
<comment type="cofactor">
    <cofactor evidence="1">
        <name>pantetheine 4'-phosphate</name>
        <dbReference type="ChEBI" id="CHEBI:47942"/>
    </cofactor>
</comment>
<feature type="domain" description="Ketosynthase family 3 (KS3)" evidence="16">
    <location>
        <begin position="35"/>
        <end position="461"/>
    </location>
</feature>
<evidence type="ECO:0000256" key="1">
    <source>
        <dbReference type="ARBA" id="ARBA00001957"/>
    </source>
</evidence>
<evidence type="ECO:0000256" key="4">
    <source>
        <dbReference type="ARBA" id="ARBA00022679"/>
    </source>
</evidence>
<dbReference type="InterPro" id="IPR001227">
    <property type="entry name" value="Ac_transferase_dom_sf"/>
</dbReference>
<evidence type="ECO:0000259" key="16">
    <source>
        <dbReference type="PROSITE" id="PS52004"/>
    </source>
</evidence>
<dbReference type="Pfam" id="PF02801">
    <property type="entry name" value="Ketoacyl-synt_C"/>
    <property type="match status" value="2"/>
</dbReference>
<dbReference type="CDD" id="cd08952">
    <property type="entry name" value="KR_1_SDR_x"/>
    <property type="match status" value="1"/>
</dbReference>
<evidence type="ECO:0000256" key="3">
    <source>
        <dbReference type="ARBA" id="ARBA00022553"/>
    </source>
</evidence>
<feature type="region of interest" description="N-terminal hotdog fold" evidence="14">
    <location>
        <begin position="2417"/>
        <end position="2539"/>
    </location>
</feature>
<evidence type="ECO:0000256" key="9">
    <source>
        <dbReference type="ARBA" id="ARBA00052442"/>
    </source>
</evidence>
<evidence type="ECO:0000256" key="5">
    <source>
        <dbReference type="ARBA" id="ARBA00022737"/>
    </source>
</evidence>
<comment type="function">
    <text evidence="10">Involved in the biosynthesis of antibiotic erythromycin via the biosynthesis of its aglycone precursor, 6-deoxyerythronolide B (6-dEB).</text>
</comment>
<dbReference type="SMART" id="SM00822">
    <property type="entry name" value="PKS_KR"/>
    <property type="match status" value="2"/>
</dbReference>
<dbReference type="FunFam" id="3.40.47.10:FF:000019">
    <property type="entry name" value="Polyketide synthase type I"/>
    <property type="match status" value="2"/>
</dbReference>
<dbReference type="PANTHER" id="PTHR43775:SF51">
    <property type="entry name" value="INACTIVE PHENOLPHTHIOCEROL SYNTHESIS POLYKETIDE SYNTHASE TYPE I PKS1-RELATED"/>
    <property type="match status" value="1"/>
</dbReference>
<evidence type="ECO:0000256" key="11">
    <source>
        <dbReference type="ARBA" id="ARBA00060622"/>
    </source>
</evidence>
<keyword evidence="19" id="KW-1185">Reference proteome</keyword>
<evidence type="ECO:0000256" key="10">
    <source>
        <dbReference type="ARBA" id="ARBA00060158"/>
    </source>
</evidence>
<dbReference type="InterPro" id="IPR049551">
    <property type="entry name" value="PKS_DH_C"/>
</dbReference>
<dbReference type="SMART" id="SM00825">
    <property type="entry name" value="PKS_KS"/>
    <property type="match status" value="2"/>
</dbReference>
<evidence type="ECO:0000256" key="7">
    <source>
        <dbReference type="ARBA" id="ARBA00023268"/>
    </source>
</evidence>
<dbReference type="InterPro" id="IPR009081">
    <property type="entry name" value="PP-bd_ACP"/>
</dbReference>
<dbReference type="EMBL" id="JACHMH010000001">
    <property type="protein sequence ID" value="MBB4677103.1"/>
    <property type="molecule type" value="Genomic_DNA"/>
</dbReference>
<dbReference type="Gene3D" id="1.10.1200.10">
    <property type="entry name" value="ACP-like"/>
    <property type="match status" value="2"/>
</dbReference>
<feature type="region of interest" description="C-terminal hotdog fold" evidence="14">
    <location>
        <begin position="2550"/>
        <end position="2686"/>
    </location>
</feature>
<organism evidence="18 19">
    <name type="scientific">Crossiella cryophila</name>
    <dbReference type="NCBI Taxonomy" id="43355"/>
    <lineage>
        <taxon>Bacteria</taxon>
        <taxon>Bacillati</taxon>
        <taxon>Actinomycetota</taxon>
        <taxon>Actinomycetes</taxon>
        <taxon>Pseudonocardiales</taxon>
        <taxon>Pseudonocardiaceae</taxon>
        <taxon>Crossiella</taxon>
    </lineage>
</organism>
<dbReference type="SMART" id="SM01294">
    <property type="entry name" value="PKS_PP_betabranch"/>
    <property type="match status" value="2"/>
</dbReference>
<dbReference type="GO" id="GO:0006633">
    <property type="term" value="P:fatty acid biosynthetic process"/>
    <property type="evidence" value="ECO:0007669"/>
    <property type="project" value="InterPro"/>
</dbReference>
<feature type="active site" description="Proton donor; for dehydratase activity" evidence="14">
    <location>
        <position position="2609"/>
    </location>
</feature>
<dbReference type="InterPro" id="IPR016035">
    <property type="entry name" value="Acyl_Trfase/lysoPLipase"/>
</dbReference>
<dbReference type="InterPro" id="IPR014043">
    <property type="entry name" value="Acyl_transferase_dom"/>
</dbReference>
<protein>
    <recommendedName>
        <fullName evidence="13">6-deoxyerythronolide-B synthase</fullName>
        <ecNumber evidence="13">2.3.1.94</ecNumber>
    </recommendedName>
</protein>
<feature type="domain" description="Carrier" evidence="15">
    <location>
        <begin position="1437"/>
        <end position="1512"/>
    </location>
</feature>
<dbReference type="SUPFAM" id="SSF53901">
    <property type="entry name" value="Thiolase-like"/>
    <property type="match status" value="2"/>
</dbReference>
<dbReference type="PROSITE" id="PS00012">
    <property type="entry name" value="PHOSPHOPANTETHEINE"/>
    <property type="match status" value="2"/>
</dbReference>
<sequence>MSPTTEDKLRDYLKRVIADLQQTKARLHEVEAEDREPIAIVGMACRYPGGVSSPEDLWRLVDSGGDAISGFPANRGWDLNGLYHPDPEHPGTSYVRESGFLHTADEFDPGFFGISPREALAMDPQQRLLLETAWETFERAGIDPVTVRGSKTGVFAGLMYHDYAARLHSVPAGVEGYLSTGNSGSVVSGRVSYTLGLEGPSVTIDTACSSSLVALHLAVQSLRNGECTLALAGGVAIMSTPGAFVEFSRQRGLAPDGRSKSFAAAADGTSWSEGVGMLLVERLSDAQRNGHPILAVVRGSAVNQDGASNGLTAPNGPSQRRVIRAALANAQLTAEDVDAVEAHGTGTVLGDPIEAQALLATYGKEKSAEQPLWLGSLKSNLGHTQAAAGVGGIIKMVMALRNGVLPQTLHVDEPSPHVDWSAGAVSLLTEPQPWPETGRPRRAAVSSFGVSGTNAHTILEQAPAAETVEPATAPAVLPIALSARGPEALRAQAANLLGFLDRNPDLPLADLGRALALGRSAFEHRAVALTRDPADLRGALTALSAGTPAANLVTGESIGTGKVVFVFPGQGSQWQGMAVELLETSQVFAARLTECAEALREFTDWDLLDVLRSGDFDQVDVVQPALWAVMVSLAALWRANGVEPAAVIGHSQGEIAAAAVSGALSLRDAAKVVALRSKAIRALAGKGGMMSVSLPVAEVEARLTRWQGRISVAAVNGSASVVVAGDPDALEELFIDCETAEIRVRKIPVDYASHSAHVETIHAELLEVLSGLEPKAAEIPFYSTVFAERFDTTGLDAGYWYTNLRQTVRFEETVRLLGEAGFRFFVEASPHPVLTFGIQETVEAVAVGSLRRDEGGLDRFLTSLSEGQVRGLPVRWDTLWGGSAHLDLPTYAFQRKRFWLEDGAPVVEHSADQADAEFWAAVETEDLGTLAATLGAEADTLTGVLPVLAAWRRQRREQSTVDGWRYRVEWRSVTPPAATLTGDWLVIQPEGHTETVLPGAHVLEIGGSLDRATLADRLTALDFAPAGVLSLLALDESPLAEHPLPAGLAGTVVLTQALGDAGITAPLWCATRGAISTSATDRVRSATQAQVWGLGRVIALEHPERWGGLVDLPDRLDATTAARLHAVLAAADEDQVAIRAAGVFARRLGHAPLGSAAPVRDWQPTGTALVTDGSGALGSLVAQWLSRNGIEHLVLAGTHDDNAETLRARLEADGTRVTLAACEVGDRAALRAVLAEHNPATVVHAPPVVPLNPLAETDLASFAAVVNAKTAAAAHLDALLDDSVETVVFCSSVAGIWGGGNQAAYAAGTAYLDALAEARRGRGLPGTAIAWSPWDGGDTTTEDSYGEFLRRRGVTAMDPELALSALRQAIEHDEPVLTVADIDWARFVPGFTAARPSHLFDELPEAQVLTQDEPAAAVETSPLVQRLTGLSEVDQSKLVLDLVRTQLAAVLEHASPEAVDVNRAFRELGFDSLTAVDLRNRLNTATGLKLPATLVFDYPTATVLAEHLRGELVGHAAQIAGPVYTAAADDEPIAIIGMACRFPGGVTSPEALWRLIEAGGDAITGFPTDRGWDLGALIDPNGRTGSSYVGHGGFLHDASEFDPAFFGISPREALAMDPQHRLLLETSWETFERAGIDPDSLRGSRTGVFAGTNGQHYAPLLAGAPENLSGYLATGNGASVLSGRVSYTFGLEGPAVTVDTACSSSLVALHWAVQSLRNGECSLALAGGVTIMSTPDMFFEFSRQNGLARDGRSKAFAAAADGFALAEGVGMLLVERLSDARRNGHPVLAIVKGSAVNQDGASNGLTAPNGPSQQRVIRQALANAGLSTSDVDLVEAHGTGTTLGDPIEAQALIATYGQDRETPLWLGSLKSNIGHTQAAAGVAGVMKTVLAMRHGLLPKTLHIDAPSPQIDWSAGSVSLLTEAQPWPEGVRRAAVSSFGISGTNAHVIIEAAPAEEPVEASTVDTPVPVRLTARTPEALRGQARALAAHLAAHPQTHLPDLAHSLLNTRGGFDQRALLVAADTAELSTGLDALANGEPWPGLTTGVAAAGEQVAFVFPGQGSQWLGMAVELFETNQVFADRLTDCAQALAEFTDWDLLEVLRGNGPGFDRVDVVQPALWAVMVSLAALWRGFGVEPSVVVGHSQGEIAAAAVSGALSLQDAARVVALRSQAIRALAGKGGMMSLPLPVAEVEDRLTRWDGRISVAAINGPSSVVVAGEPDALDELFAECETANIRARKIPVDYASHSAYVEEIRDEILRVLAPIRPRSSDIPFHSTVTGELIDTVALDAEYWYTNLRQTVRFAEVTRSLAEQGYRYFVEASPHPVLLVGLQETLEETGGNALALGSLRREEGGLGRFLLSLGEAAVRGLPVDFGQVLTGARRIDLPTYAFQRERYWLDTPRGTGSDAAELGLTAAEHPLLGAAITRPGSEELLFTGRISVRTHPWLADHAVLGSILLPGTAFVELALHAAAAAGCDRVEELTLAAPLVLPEDGAVNLHLTVGAPEPTGARTLTVHSQTGADEPWQLHATGALLPGLGTPVAVGAWPPAGAEPVALEGLYDRLSEAGYDYGPSFQGLRTAWTKGGEVFAEVTLPEDHQDTGFALHPALLDAAVQAIGLGGFFSADQARLPFAWTGVSLHAIGATSLRVRLSKVDGDGIALAVTDPAGNPVATVDSLVLRALSADALGGGHHDSLFQFDWATVPVPGTPLGRAAVIGEALGVAAGLRTAGVRVDTHATLAELTEVPELVFLPLPTVDGPLAKAAHTATLIALEAVQGWLAGERFAHSRLVLVTQGAAGQVTDPAGSAVWGLVRSAQAEEPGRFLLIDLDDQDASARQLAAAAQTGEPQLAIRQGKLTAPRLARVPNVSTDRSVESGSALVTGGTGTLGALVARHLVTSRGVRDLVLTSRSGPAAPGAAELRDELTALGARVRIEACDAADRDALAALLDTLDQPLSIVVHAAGVLDDGVLAALTPDRLAKVLRPKVDAAVNLHELTGEVSEFVLFSSAASTFGGAGQGNYAAANAFLDGLAAYRREQGKPAVSLAWGLWAQTSGMTGHLDEAELGRLARAGMAPLSSEQGLALLDAASTVESAVLVPIRLDTTALRAQAEVPALLRGLVRKPGRRTATGAAPDATALTQRLHGRTGAQRREVLLDLVRGQVAAVLGHSSPEAVEESKGFLELGFDSLTAVELRNRLNAATGLRLAATLVFDHPTPEALAAHLDDTVPQDTAPAGGSPLLAELDRLEASLSVIVPDDLSGIAPDEESRARITLRLKSLLDRWTEANGARAAEDLETATDDDLFDLIGKEFGIS</sequence>
<dbReference type="CDD" id="cd00833">
    <property type="entry name" value="PKS"/>
    <property type="match status" value="2"/>
</dbReference>
<dbReference type="Pfam" id="PF22953">
    <property type="entry name" value="SpnB_Rossmann"/>
    <property type="match status" value="1"/>
</dbReference>
<dbReference type="SUPFAM" id="SSF55048">
    <property type="entry name" value="Probable ACP-binding domain of malonyl-CoA ACP transacylase"/>
    <property type="match status" value="2"/>
</dbReference>
<gene>
    <name evidence="18" type="ORF">HNR67_003221</name>
</gene>
<dbReference type="InterPro" id="IPR057326">
    <property type="entry name" value="KR_dom"/>
</dbReference>
<proteinExistence type="predicted"/>
<dbReference type="InterPro" id="IPR020806">
    <property type="entry name" value="PKS_PP-bd"/>
</dbReference>
<dbReference type="Pfam" id="PF00109">
    <property type="entry name" value="ketoacyl-synt"/>
    <property type="match status" value="2"/>
</dbReference>
<dbReference type="GO" id="GO:0047879">
    <property type="term" value="F:erythronolide synthase activity"/>
    <property type="evidence" value="ECO:0007669"/>
    <property type="project" value="UniProtKB-EC"/>
</dbReference>
<dbReference type="InterPro" id="IPR055123">
    <property type="entry name" value="SpnB-like_Rossmann"/>
</dbReference>
<dbReference type="InterPro" id="IPR006162">
    <property type="entry name" value="Ppantetheine_attach_site"/>
</dbReference>
<name>A0A7W7CC16_9PSEU</name>
<evidence type="ECO:0000256" key="14">
    <source>
        <dbReference type="PROSITE-ProRule" id="PRU01363"/>
    </source>
</evidence>
<keyword evidence="2" id="KW-0596">Phosphopantetheine</keyword>
<dbReference type="Gene3D" id="3.40.50.11460">
    <property type="match status" value="1"/>
</dbReference>
<dbReference type="InterPro" id="IPR020807">
    <property type="entry name" value="PKS_DH"/>
</dbReference>
<dbReference type="PROSITE" id="PS52004">
    <property type="entry name" value="KS3_2"/>
    <property type="match status" value="2"/>
</dbReference>
<evidence type="ECO:0000256" key="2">
    <source>
        <dbReference type="ARBA" id="ARBA00022450"/>
    </source>
</evidence>